<evidence type="ECO:0000256" key="1">
    <source>
        <dbReference type="SAM" id="SignalP"/>
    </source>
</evidence>
<dbReference type="RefSeq" id="WP_066772226.1">
    <property type="nucleotide sequence ID" value="NZ_BMIP01000001.1"/>
</dbReference>
<reference evidence="2" key="1">
    <citation type="journal article" date="2014" name="Int. J. Syst. Evol. Microbiol.">
        <title>Complete genome sequence of Corynebacterium casei LMG S-19264T (=DSM 44701T), isolated from a smear-ripened cheese.</title>
        <authorList>
            <consortium name="US DOE Joint Genome Institute (JGI-PGF)"/>
            <person name="Walter F."/>
            <person name="Albersmeier A."/>
            <person name="Kalinowski J."/>
            <person name="Ruckert C."/>
        </authorList>
    </citation>
    <scope>NUCLEOTIDE SEQUENCE</scope>
    <source>
        <strain evidence="2">CGMCC 1.15360</strain>
    </source>
</reference>
<dbReference type="EMBL" id="BMIP01000001">
    <property type="protein sequence ID" value="GGD55219.1"/>
    <property type="molecule type" value="Genomic_DNA"/>
</dbReference>
<dbReference type="OrthoDB" id="5450709at2"/>
<dbReference type="AlphaFoldDB" id="A0A917DNX4"/>
<proteinExistence type="predicted"/>
<keyword evidence="3" id="KW-1185">Reference proteome</keyword>
<accession>A0A917DNX4</accession>
<name>A0A917DNX4_9SPHN</name>
<evidence type="ECO:0008006" key="4">
    <source>
        <dbReference type="Google" id="ProtNLM"/>
    </source>
</evidence>
<protein>
    <recommendedName>
        <fullName evidence="4">Alpha-amylase</fullName>
    </recommendedName>
</protein>
<gene>
    <name evidence="2" type="ORF">GCM10010990_00430</name>
</gene>
<reference evidence="2" key="2">
    <citation type="submission" date="2020-09" db="EMBL/GenBank/DDBJ databases">
        <authorList>
            <person name="Sun Q."/>
            <person name="Zhou Y."/>
        </authorList>
    </citation>
    <scope>NUCLEOTIDE SEQUENCE</scope>
    <source>
        <strain evidence="2">CGMCC 1.15360</strain>
    </source>
</reference>
<feature type="chain" id="PRO_5037794018" description="Alpha-amylase" evidence="1">
    <location>
        <begin position="24"/>
        <end position="383"/>
    </location>
</feature>
<feature type="signal peptide" evidence="1">
    <location>
        <begin position="1"/>
        <end position="23"/>
    </location>
</feature>
<dbReference type="Proteomes" id="UP000612349">
    <property type="component" value="Unassembled WGS sequence"/>
</dbReference>
<evidence type="ECO:0000313" key="3">
    <source>
        <dbReference type="Proteomes" id="UP000612349"/>
    </source>
</evidence>
<evidence type="ECO:0000313" key="2">
    <source>
        <dbReference type="EMBL" id="GGD55219.1"/>
    </source>
</evidence>
<comment type="caution">
    <text evidence="2">The sequence shown here is derived from an EMBL/GenBank/DDBJ whole genome shotgun (WGS) entry which is preliminary data.</text>
</comment>
<organism evidence="2 3">
    <name type="scientific">Croceicoccus mobilis</name>
    <dbReference type="NCBI Taxonomy" id="1703339"/>
    <lineage>
        <taxon>Bacteria</taxon>
        <taxon>Pseudomonadati</taxon>
        <taxon>Pseudomonadota</taxon>
        <taxon>Alphaproteobacteria</taxon>
        <taxon>Sphingomonadales</taxon>
        <taxon>Erythrobacteraceae</taxon>
        <taxon>Croceicoccus</taxon>
    </lineage>
</organism>
<keyword evidence="1" id="KW-0732">Signal</keyword>
<sequence length="383" mass="41427">MKRMILRGTAALCAMAAAMPAMADDTIKAPNDAADSAAMAAIAAGEPIVVEPTLMHPTAGLMNDHMHEGGEFMIGLRWQRDRFDGANQSGTGKISDEAIYDAGYAVKARSMTMDMVMLDLMYAPTQDITLMVMPMWMRHAMTMEGIDPMSGMDEMDMNSMAMEDMSTGHSMLGYGETMSHATEGFADTLVSASYRLVRRPGLDAHATFGVWVPTGSVSKRGHSGNYVHYSMQPGSGTWDIEPALTVSFHDGAFGYGAQGSYKWRAEDRNARGYQLGDLAKLSGWASYALSPRVGAVARLGWEHKGAIEGQYESDFSVASPADNPDNYGGDTVRLGLGFNALLPFGGSPSPQIGVEFNVPLYQDLNGIQLPQDWRLSVALTRTF</sequence>